<evidence type="ECO:0000259" key="10">
    <source>
        <dbReference type="PROSITE" id="PS50893"/>
    </source>
</evidence>
<keyword evidence="3" id="KW-1003">Cell membrane</keyword>
<dbReference type="InterPro" id="IPR027417">
    <property type="entry name" value="P-loop_NTPase"/>
</dbReference>
<evidence type="ECO:0000256" key="8">
    <source>
        <dbReference type="ARBA" id="ARBA00023136"/>
    </source>
</evidence>
<evidence type="ECO:0000259" key="11">
    <source>
        <dbReference type="PROSITE" id="PS50929"/>
    </source>
</evidence>
<keyword evidence="2" id="KW-0813">Transport</keyword>
<name>A5N944_CLOK5</name>
<dbReference type="InterPro" id="IPR003593">
    <property type="entry name" value="AAA+_ATPase"/>
</dbReference>
<dbReference type="Pfam" id="PF00005">
    <property type="entry name" value="ABC_tran"/>
    <property type="match status" value="1"/>
</dbReference>
<dbReference type="AlphaFoldDB" id="A5N944"/>
<dbReference type="SMART" id="SM00382">
    <property type="entry name" value="AAA"/>
    <property type="match status" value="1"/>
</dbReference>
<dbReference type="CDD" id="cd18547">
    <property type="entry name" value="ABC_6TM_Tm288_like"/>
    <property type="match status" value="1"/>
</dbReference>
<accession>A5N944</accession>
<dbReference type="InterPro" id="IPR011527">
    <property type="entry name" value="ABC1_TM_dom"/>
</dbReference>
<evidence type="ECO:0000256" key="6">
    <source>
        <dbReference type="ARBA" id="ARBA00022840"/>
    </source>
</evidence>
<dbReference type="CDD" id="cd03254">
    <property type="entry name" value="ABCC_Glucan_exporter_like"/>
    <property type="match status" value="1"/>
</dbReference>
<evidence type="ECO:0000256" key="5">
    <source>
        <dbReference type="ARBA" id="ARBA00022741"/>
    </source>
</evidence>
<feature type="domain" description="ABC transmembrane type-1" evidence="11">
    <location>
        <begin position="46"/>
        <end position="339"/>
    </location>
</feature>
<dbReference type="KEGG" id="ckl:CKL_1783"/>
<evidence type="ECO:0000256" key="2">
    <source>
        <dbReference type="ARBA" id="ARBA00022448"/>
    </source>
</evidence>
<feature type="domain" description="ABC transporter" evidence="10">
    <location>
        <begin position="373"/>
        <end position="607"/>
    </location>
</feature>
<gene>
    <name evidence="12" type="ordered locus">CKL_1783</name>
</gene>
<dbReference type="GO" id="GO:0016887">
    <property type="term" value="F:ATP hydrolysis activity"/>
    <property type="evidence" value="ECO:0007669"/>
    <property type="project" value="InterPro"/>
</dbReference>
<keyword evidence="4 9" id="KW-0812">Transmembrane</keyword>
<reference evidence="12 13" key="1">
    <citation type="journal article" date="2008" name="Proc. Natl. Acad. Sci. U.S.A.">
        <title>The genome of Clostridium kluyveri, a strict anaerobe with unique metabolic features.</title>
        <authorList>
            <person name="Seedorf H."/>
            <person name="Fricke W.F."/>
            <person name="Veith B."/>
            <person name="Brueggemann H."/>
            <person name="Liesegang H."/>
            <person name="Strittmatter A."/>
            <person name="Miethke M."/>
            <person name="Buckel W."/>
            <person name="Hinderberger J."/>
            <person name="Li F."/>
            <person name="Hagemeier C."/>
            <person name="Thauer R.K."/>
            <person name="Gottschalk G."/>
        </authorList>
    </citation>
    <scope>NUCLEOTIDE SEQUENCE [LARGE SCALE GENOMIC DNA]</scope>
    <source>
        <strain evidence="13">ATCC 8527 / DSM 555 / NCIMB 10680</strain>
    </source>
</reference>
<dbReference type="HOGENOM" id="CLU_000604_84_3_9"/>
<evidence type="ECO:0000256" key="9">
    <source>
        <dbReference type="SAM" id="Phobius"/>
    </source>
</evidence>
<evidence type="ECO:0000313" key="13">
    <source>
        <dbReference type="Proteomes" id="UP000002411"/>
    </source>
</evidence>
<evidence type="ECO:0000256" key="1">
    <source>
        <dbReference type="ARBA" id="ARBA00004651"/>
    </source>
</evidence>
<proteinExistence type="predicted"/>
<dbReference type="PANTHER" id="PTHR43394:SF1">
    <property type="entry name" value="ATP-BINDING CASSETTE SUB-FAMILY B MEMBER 10, MITOCHONDRIAL"/>
    <property type="match status" value="1"/>
</dbReference>
<keyword evidence="6" id="KW-0067">ATP-binding</keyword>
<evidence type="ECO:0000256" key="3">
    <source>
        <dbReference type="ARBA" id="ARBA00022475"/>
    </source>
</evidence>
<keyword evidence="13" id="KW-1185">Reference proteome</keyword>
<feature type="transmembrane region" description="Helical" evidence="9">
    <location>
        <begin position="198"/>
        <end position="215"/>
    </location>
</feature>
<dbReference type="GO" id="GO:0005886">
    <property type="term" value="C:plasma membrane"/>
    <property type="evidence" value="ECO:0007669"/>
    <property type="project" value="UniProtKB-SubCell"/>
</dbReference>
<dbReference type="PROSITE" id="PS50929">
    <property type="entry name" value="ABC_TM1F"/>
    <property type="match status" value="1"/>
</dbReference>
<dbReference type="SUPFAM" id="SSF52540">
    <property type="entry name" value="P-loop containing nucleoside triphosphate hydrolases"/>
    <property type="match status" value="1"/>
</dbReference>
<dbReference type="PANTHER" id="PTHR43394">
    <property type="entry name" value="ATP-DEPENDENT PERMEASE MDL1, MITOCHONDRIAL"/>
    <property type="match status" value="1"/>
</dbReference>
<dbReference type="PROSITE" id="PS00211">
    <property type="entry name" value="ABC_TRANSPORTER_1"/>
    <property type="match status" value="1"/>
</dbReference>
<organism evidence="12 13">
    <name type="scientific">Clostridium kluyveri (strain ATCC 8527 / DSM 555 / NBRC 12016 / NCIMB 10680 / K1)</name>
    <dbReference type="NCBI Taxonomy" id="431943"/>
    <lineage>
        <taxon>Bacteria</taxon>
        <taxon>Bacillati</taxon>
        <taxon>Bacillota</taxon>
        <taxon>Clostridia</taxon>
        <taxon>Eubacteriales</taxon>
        <taxon>Clostridiaceae</taxon>
        <taxon>Clostridium</taxon>
    </lineage>
</organism>
<dbReference type="PROSITE" id="PS50893">
    <property type="entry name" value="ABC_TRANSPORTER_2"/>
    <property type="match status" value="1"/>
</dbReference>
<evidence type="ECO:0000256" key="7">
    <source>
        <dbReference type="ARBA" id="ARBA00022989"/>
    </source>
</evidence>
<dbReference type="Gene3D" id="1.20.1560.10">
    <property type="entry name" value="ABC transporter type 1, transmembrane domain"/>
    <property type="match status" value="1"/>
</dbReference>
<sequence>MSEKRKIRKTSRGPGGMIQGGEKANNFKDTMKNLIRYMNEYKASVIVVVIFAAVSASFSIIGPKMLGNATTKLFEGIMNKLSGSGTGVDFNYIGKIIVILGALYLISSLFAYMQGWIMSGVSMKVSYKMRKEISQKINRLPLKYFDGTNQGEVLSRVTNDVDTLSQTLNQSLTQIITSVTTVIGIFIMMLSISVLMTVVALCIIPLSMIIMMFIIKYSQKYFKEQQDYLGHVNGHVEEMYGGHIVMKAFNGEKDSIEKFDKLNNTLYKSAWKSQFLTSIVMPVMNFVSNLGYVGVCVLGGWLAIKKTIEVGDIQAFIQYVRSFTQPITQIANISNILQQTAASAERVFEFLEEEEEVPEVQNPVKIENAVGSVEFKNVQFAYNSDKIVINDFSAKINPGQRVAIVGPTGAGKTTIVKLLMRFYDVNKGVILVDGYDIRNYTRGDLRSMFGMVLQDTWLYNGSIMENIRYGKLNALDEEVKAAAKAAYVDGFVRTLPGGYDMILNEEASNISQGQKQLLTIARAILSDPKVLILDEATSSVDTRTEVRIKKAMNNLMKNRTSFIIAHRLSTIRDADLILVMDNGDIVEQGNHHELLKKEGAYSKLYNSQFNYSLQNE</sequence>
<dbReference type="GO" id="GO:0015421">
    <property type="term" value="F:ABC-type oligopeptide transporter activity"/>
    <property type="evidence" value="ECO:0007669"/>
    <property type="project" value="TreeGrafter"/>
</dbReference>
<dbReference type="InterPro" id="IPR003439">
    <property type="entry name" value="ABC_transporter-like_ATP-bd"/>
</dbReference>
<evidence type="ECO:0000256" key="4">
    <source>
        <dbReference type="ARBA" id="ARBA00022692"/>
    </source>
</evidence>
<feature type="transmembrane region" description="Helical" evidence="9">
    <location>
        <begin position="92"/>
        <end position="113"/>
    </location>
</feature>
<keyword evidence="5" id="KW-0547">Nucleotide-binding</keyword>
<keyword evidence="7 9" id="KW-1133">Transmembrane helix</keyword>
<dbReference type="GO" id="GO:0005524">
    <property type="term" value="F:ATP binding"/>
    <property type="evidence" value="ECO:0007669"/>
    <property type="project" value="UniProtKB-KW"/>
</dbReference>
<dbReference type="RefSeq" id="WP_012102178.1">
    <property type="nucleotide sequence ID" value="NC_009706.1"/>
</dbReference>
<evidence type="ECO:0000313" key="12">
    <source>
        <dbReference type="EMBL" id="EDK33825.1"/>
    </source>
</evidence>
<dbReference type="InterPro" id="IPR017871">
    <property type="entry name" value="ABC_transporter-like_CS"/>
</dbReference>
<keyword evidence="8 9" id="KW-0472">Membrane</keyword>
<dbReference type="Proteomes" id="UP000002411">
    <property type="component" value="Chromosome"/>
</dbReference>
<dbReference type="EMBL" id="CP000673">
    <property type="protein sequence ID" value="EDK33825.1"/>
    <property type="molecule type" value="Genomic_DNA"/>
</dbReference>
<feature type="transmembrane region" description="Helical" evidence="9">
    <location>
        <begin position="172"/>
        <end position="192"/>
    </location>
</feature>
<dbReference type="FunFam" id="1.20.1560.10:FF:000011">
    <property type="entry name" value="Multidrug ABC transporter ATP-binding protein"/>
    <property type="match status" value="1"/>
</dbReference>
<feature type="transmembrane region" description="Helical" evidence="9">
    <location>
        <begin position="275"/>
        <end position="304"/>
    </location>
</feature>
<dbReference type="STRING" id="431943.CKL_1783"/>
<dbReference type="Pfam" id="PF00664">
    <property type="entry name" value="ABC_membrane"/>
    <property type="match status" value="1"/>
</dbReference>
<comment type="subcellular location">
    <subcellularLocation>
        <location evidence="1">Cell membrane</location>
        <topology evidence="1">Multi-pass membrane protein</topology>
    </subcellularLocation>
</comment>
<dbReference type="FunFam" id="3.40.50.300:FF:000287">
    <property type="entry name" value="Multidrug ABC transporter ATP-binding protein"/>
    <property type="match status" value="1"/>
</dbReference>
<protein>
    <submittedName>
        <fullName evidence="12">Predicted transport protein, ATPase and permease component</fullName>
    </submittedName>
</protein>
<dbReference type="InterPro" id="IPR036640">
    <property type="entry name" value="ABC1_TM_sf"/>
</dbReference>
<dbReference type="Gene3D" id="3.40.50.300">
    <property type="entry name" value="P-loop containing nucleotide triphosphate hydrolases"/>
    <property type="match status" value="1"/>
</dbReference>
<dbReference type="eggNOG" id="COG1132">
    <property type="taxonomic scope" value="Bacteria"/>
</dbReference>
<dbReference type="InterPro" id="IPR039421">
    <property type="entry name" value="Type_1_exporter"/>
</dbReference>
<dbReference type="SUPFAM" id="SSF90123">
    <property type="entry name" value="ABC transporter transmembrane region"/>
    <property type="match status" value="1"/>
</dbReference>
<feature type="transmembrane region" description="Helical" evidence="9">
    <location>
        <begin position="41"/>
        <end position="61"/>
    </location>
</feature>